<dbReference type="InterPro" id="IPR000577">
    <property type="entry name" value="Carb_kinase_FGGY"/>
</dbReference>
<dbReference type="Pfam" id="PF02782">
    <property type="entry name" value="FGGY_C"/>
    <property type="match status" value="1"/>
</dbReference>
<evidence type="ECO:0000313" key="10">
    <source>
        <dbReference type="EMBL" id="GAG70963.1"/>
    </source>
</evidence>
<proteinExistence type="inferred from homology"/>
<dbReference type="InterPro" id="IPR043129">
    <property type="entry name" value="ATPase_NBD"/>
</dbReference>
<dbReference type="GO" id="GO:0008993">
    <property type="term" value="F:rhamnulokinase activity"/>
    <property type="evidence" value="ECO:0007669"/>
    <property type="project" value="InterPro"/>
</dbReference>
<keyword evidence="3" id="KW-0547">Nucleotide-binding</keyword>
<evidence type="ECO:0000256" key="3">
    <source>
        <dbReference type="ARBA" id="ARBA00022741"/>
    </source>
</evidence>
<protein>
    <recommendedName>
        <fullName evidence="11">Rhamnulokinase</fullName>
    </recommendedName>
</protein>
<evidence type="ECO:0000256" key="4">
    <source>
        <dbReference type="ARBA" id="ARBA00022777"/>
    </source>
</evidence>
<feature type="domain" description="Carbohydrate kinase FGGY N-terminal" evidence="8">
    <location>
        <begin position="6"/>
        <end position="247"/>
    </location>
</feature>
<comment type="caution">
    <text evidence="10">The sequence shown here is derived from an EMBL/GenBank/DDBJ whole genome shotgun (WGS) entry which is preliminary data.</text>
</comment>
<dbReference type="InterPro" id="IPR018485">
    <property type="entry name" value="FGGY_C"/>
</dbReference>
<dbReference type="GO" id="GO:0005524">
    <property type="term" value="F:ATP binding"/>
    <property type="evidence" value="ECO:0007669"/>
    <property type="project" value="UniProtKB-KW"/>
</dbReference>
<reference evidence="10" key="1">
    <citation type="journal article" date="2014" name="Front. Microbiol.">
        <title>High frequency of phylogenetically diverse reductive dehalogenase-homologous genes in deep subseafloor sedimentary metagenomes.</title>
        <authorList>
            <person name="Kawai M."/>
            <person name="Futagami T."/>
            <person name="Toyoda A."/>
            <person name="Takaki Y."/>
            <person name="Nishi S."/>
            <person name="Hori S."/>
            <person name="Arai W."/>
            <person name="Tsubouchi T."/>
            <person name="Morono Y."/>
            <person name="Uchiyama I."/>
            <person name="Ito T."/>
            <person name="Fujiyama A."/>
            <person name="Inagaki F."/>
            <person name="Takami H."/>
        </authorList>
    </citation>
    <scope>NUCLEOTIDE SEQUENCE</scope>
    <source>
        <strain evidence="10">Expedition CK06-06</strain>
    </source>
</reference>
<dbReference type="InterPro" id="IPR018484">
    <property type="entry name" value="FGGY_N"/>
</dbReference>
<dbReference type="GO" id="GO:0005829">
    <property type="term" value="C:cytosol"/>
    <property type="evidence" value="ECO:0007669"/>
    <property type="project" value="TreeGrafter"/>
</dbReference>
<dbReference type="GO" id="GO:0019301">
    <property type="term" value="P:rhamnose catabolic process"/>
    <property type="evidence" value="ECO:0007669"/>
    <property type="project" value="InterPro"/>
</dbReference>
<sequence length="504" mass="56807">MPVKTYLAIDQGAESGRGMLGKFDGNHLTIQQIYRYPNSMVKVHGHYYWDVLYLYREIKKTMSICAKQYTDHLDGLGIDNWAVDFGLLDKNGELLGFPYAYRDPKNNNMFEEGFRRMPRRKIYQITGIQFLPFNTSFQMLALRLMNSAALDSAAIFLFMADIFNYFLTGIKKAEFSVASGSQLYDNNKYQWSKDIFDSFEIPFTIAPEVIDPGTVIGELLNDVKDETGIKSAKIIAPLTHDTGSAIFAVPMVEKDWACCSSGTWSVMGSIEKRPIITEQSYLYNFTNEGGLNRSVRFLKNIMGLWLIQRLKRDWEKNGDCYSYDEITEMASKAKPFKAVINPDDMSFYNPINMSEAIINFCEKTGQEIPETKGEIARIALEGLALVYRRVSNMLSEIKGKSVKGLNIVGGGSKNRLLSQMTADCLQKPVVAGPVEATAIGNILVQAMADKAIANPKECREVIGNSFDVDTFKPNLKQKKRWDETFAKFVDIATSSLLTQNLPQI</sequence>
<dbReference type="PANTHER" id="PTHR10196">
    <property type="entry name" value="SUGAR KINASE"/>
    <property type="match status" value="1"/>
</dbReference>
<dbReference type="AlphaFoldDB" id="X1AEA1"/>
<dbReference type="CDD" id="cd07771">
    <property type="entry name" value="ASKHA_NBD_FGGY_RhaB-like"/>
    <property type="match status" value="1"/>
</dbReference>
<dbReference type="PANTHER" id="PTHR10196:SF93">
    <property type="entry name" value="L-RHAMNULOKINASE"/>
    <property type="match status" value="1"/>
</dbReference>
<dbReference type="Gene3D" id="3.30.420.40">
    <property type="match status" value="2"/>
</dbReference>
<name>X1AEA1_9ZZZZ</name>
<evidence type="ECO:0000259" key="8">
    <source>
        <dbReference type="Pfam" id="PF00370"/>
    </source>
</evidence>
<dbReference type="InterPro" id="IPR013449">
    <property type="entry name" value="Rhamnulokinase"/>
</dbReference>
<keyword evidence="2" id="KW-0808">Transferase</keyword>
<dbReference type="GO" id="GO:0004370">
    <property type="term" value="F:glycerol kinase activity"/>
    <property type="evidence" value="ECO:0007669"/>
    <property type="project" value="TreeGrafter"/>
</dbReference>
<keyword evidence="7" id="KW-0684">Rhamnose metabolism</keyword>
<comment type="similarity">
    <text evidence="1">Belongs to the FGGY kinase family.</text>
</comment>
<organism evidence="10">
    <name type="scientific">marine sediment metagenome</name>
    <dbReference type="NCBI Taxonomy" id="412755"/>
    <lineage>
        <taxon>unclassified sequences</taxon>
        <taxon>metagenomes</taxon>
        <taxon>ecological metagenomes</taxon>
    </lineage>
</organism>
<evidence type="ECO:0000256" key="5">
    <source>
        <dbReference type="ARBA" id="ARBA00022840"/>
    </source>
</evidence>
<dbReference type="EMBL" id="BART01000346">
    <property type="protein sequence ID" value="GAG70963.1"/>
    <property type="molecule type" value="Genomic_DNA"/>
</dbReference>
<accession>X1AEA1</accession>
<keyword evidence="4" id="KW-0418">Kinase</keyword>
<gene>
    <name evidence="10" type="ORF">S01H4_01774</name>
</gene>
<evidence type="ECO:0000256" key="7">
    <source>
        <dbReference type="ARBA" id="ARBA00023308"/>
    </source>
</evidence>
<evidence type="ECO:0000256" key="6">
    <source>
        <dbReference type="ARBA" id="ARBA00023157"/>
    </source>
</evidence>
<evidence type="ECO:0008006" key="11">
    <source>
        <dbReference type="Google" id="ProtNLM"/>
    </source>
</evidence>
<dbReference type="GO" id="GO:0006071">
    <property type="term" value="P:glycerol metabolic process"/>
    <property type="evidence" value="ECO:0007669"/>
    <property type="project" value="TreeGrafter"/>
</dbReference>
<dbReference type="PIRSF" id="PIRSF000538">
    <property type="entry name" value="GlpK"/>
    <property type="match status" value="1"/>
</dbReference>
<keyword evidence="5" id="KW-0067">ATP-binding</keyword>
<evidence type="ECO:0000256" key="2">
    <source>
        <dbReference type="ARBA" id="ARBA00022679"/>
    </source>
</evidence>
<evidence type="ECO:0000256" key="1">
    <source>
        <dbReference type="ARBA" id="ARBA00009156"/>
    </source>
</evidence>
<feature type="domain" description="Carbohydrate kinase FGGY C-terminal" evidence="9">
    <location>
        <begin position="258"/>
        <end position="448"/>
    </location>
</feature>
<evidence type="ECO:0000259" key="9">
    <source>
        <dbReference type="Pfam" id="PF02782"/>
    </source>
</evidence>
<dbReference type="Pfam" id="PF00370">
    <property type="entry name" value="FGGY_N"/>
    <property type="match status" value="1"/>
</dbReference>
<dbReference type="SUPFAM" id="SSF53067">
    <property type="entry name" value="Actin-like ATPase domain"/>
    <property type="match status" value="2"/>
</dbReference>
<keyword evidence="6" id="KW-1015">Disulfide bond</keyword>